<reference evidence="2" key="1">
    <citation type="submission" date="2020-09" db="EMBL/GenBank/DDBJ databases">
        <authorList>
            <person name="Kikuchi T."/>
        </authorList>
    </citation>
    <scope>NUCLEOTIDE SEQUENCE</scope>
    <source>
        <strain evidence="2">SH1</strain>
    </source>
</reference>
<keyword evidence="3" id="KW-1185">Reference proteome</keyword>
<name>A0A811L6R8_9BILA</name>
<evidence type="ECO:0000256" key="1">
    <source>
        <dbReference type="SAM" id="Phobius"/>
    </source>
</evidence>
<dbReference type="Proteomes" id="UP000783686">
    <property type="component" value="Unassembled WGS sequence"/>
</dbReference>
<feature type="transmembrane region" description="Helical" evidence="1">
    <location>
        <begin position="194"/>
        <end position="215"/>
    </location>
</feature>
<keyword evidence="1" id="KW-0472">Membrane</keyword>
<feature type="transmembrane region" description="Helical" evidence="1">
    <location>
        <begin position="106"/>
        <end position="128"/>
    </location>
</feature>
<keyword evidence="1" id="KW-0812">Transmembrane</keyword>
<dbReference type="EMBL" id="CAJFDH010000005">
    <property type="protein sequence ID" value="CAD5223920.1"/>
    <property type="molecule type" value="Genomic_DNA"/>
</dbReference>
<feature type="transmembrane region" description="Helical" evidence="1">
    <location>
        <begin position="34"/>
        <end position="58"/>
    </location>
</feature>
<dbReference type="InterPro" id="IPR019425">
    <property type="entry name" value="7TM_GPCR_serpentine_rcpt_Srt"/>
</dbReference>
<dbReference type="EMBL" id="CAJFCW020000005">
    <property type="protein sequence ID" value="CAG9119135.1"/>
    <property type="molecule type" value="Genomic_DNA"/>
</dbReference>
<feature type="transmembrane region" description="Helical" evidence="1">
    <location>
        <begin position="149"/>
        <end position="174"/>
    </location>
</feature>
<comment type="caution">
    <text evidence="2">The sequence shown here is derived from an EMBL/GenBank/DDBJ whole genome shotgun (WGS) entry which is preliminary data.</text>
</comment>
<organism evidence="2 3">
    <name type="scientific">Bursaphelenchus okinawaensis</name>
    <dbReference type="NCBI Taxonomy" id="465554"/>
    <lineage>
        <taxon>Eukaryota</taxon>
        <taxon>Metazoa</taxon>
        <taxon>Ecdysozoa</taxon>
        <taxon>Nematoda</taxon>
        <taxon>Chromadorea</taxon>
        <taxon>Rhabditida</taxon>
        <taxon>Tylenchina</taxon>
        <taxon>Tylenchomorpha</taxon>
        <taxon>Aphelenchoidea</taxon>
        <taxon>Aphelenchoididae</taxon>
        <taxon>Bursaphelenchus</taxon>
    </lineage>
</organism>
<gene>
    <name evidence="2" type="ORF">BOKJ2_LOCUS10690</name>
</gene>
<dbReference type="PANTHER" id="PTHR23021">
    <property type="entry name" value="SERPENTINE RECEPTOR, CLASS T"/>
    <property type="match status" value="1"/>
</dbReference>
<keyword evidence="1" id="KW-1133">Transmembrane helix</keyword>
<accession>A0A811L6R8</accession>
<evidence type="ECO:0000313" key="3">
    <source>
        <dbReference type="Proteomes" id="UP000614601"/>
    </source>
</evidence>
<protein>
    <submittedName>
        <fullName evidence="2">Uncharacterized protein</fullName>
    </submittedName>
</protein>
<dbReference type="Proteomes" id="UP000614601">
    <property type="component" value="Unassembled WGS sequence"/>
</dbReference>
<proteinExistence type="predicted"/>
<feature type="transmembrane region" description="Helical" evidence="1">
    <location>
        <begin position="70"/>
        <end position="94"/>
    </location>
</feature>
<dbReference type="AlphaFoldDB" id="A0A811L6R8"/>
<dbReference type="Pfam" id="PF10321">
    <property type="entry name" value="7TM_GPCR_Srt"/>
    <property type="match status" value="2"/>
</dbReference>
<evidence type="ECO:0000313" key="2">
    <source>
        <dbReference type="EMBL" id="CAD5223920.1"/>
    </source>
</evidence>
<dbReference type="OrthoDB" id="5873245at2759"/>
<sequence length="238" mass="27663">MNEFIFERAKFQQRYNCTFYNVDSIPVAERQHDYIGLVYVTVCPPLMFLYLLCLLCIWISEQFKRPTYKLMFIMGMIHISGLTTTGLLGGLFYIRGDVYCSSPLLIYITGALDVGVLFFVPVPLFNSYEMTYVPNPHVGYFEDATNQYIVVWGLFHNSVDFCVSIVEIVTFLTLYHYKRNSNRDGNNNGFDHQMFIQVLLIHLFQLLTSVGLNYIRLFPTTKMINFSVNCIYLVSQVM</sequence>